<dbReference type="PANTHER" id="PTHR47967">
    <property type="entry name" value="OS07G0603500 PROTEIN-RELATED"/>
    <property type="match status" value="1"/>
</dbReference>
<evidence type="ECO:0000256" key="1">
    <source>
        <dbReference type="ARBA" id="ARBA00007447"/>
    </source>
</evidence>
<dbReference type="InterPro" id="IPR051708">
    <property type="entry name" value="Plant_Aspart_Prot_A1"/>
</dbReference>
<reference evidence="7" key="1">
    <citation type="submission" date="2022-08" db="EMBL/GenBank/DDBJ databases">
        <authorList>
            <person name="Marques A."/>
        </authorList>
    </citation>
    <scope>NUCLEOTIDE SEQUENCE</scope>
    <source>
        <strain evidence="7">RhyPub2mFocal</strain>
        <tissue evidence="7">Leaves</tissue>
    </source>
</reference>
<dbReference type="Gene3D" id="2.40.70.10">
    <property type="entry name" value="Acid Proteases"/>
    <property type="match status" value="2"/>
</dbReference>
<evidence type="ECO:0000256" key="3">
    <source>
        <dbReference type="ARBA" id="ARBA00022750"/>
    </source>
</evidence>
<comment type="similarity">
    <text evidence="1">Belongs to the peptidase A1 family.</text>
</comment>
<sequence>MLLLPLSPFSAEAFGLGIGARVIGKHLPDILDFGVCGVLKLFNSSCPQFINDFRGSQNLPEDISAGTLLLNFSIGDARQKVSLIADTTTDLTFMLCQPCRDCAVEANIAVYNISRPETFSKYMCQGSTECLGSRYTVCSSESCTYYYADYPYVSSKGFLAKDTFFVSDDNPVPVVFGCGMENTGNFGNSAGYVGLGLGNLSFVSQLNVSIFSYCFSSFPSESAVFFGSDVRLHDSALSSSTKLLPNRIDPALYYVNMTGITVGNKRVEIPTTAYLPQPNGRGGIIVDSVSSVTLLEESVYLAMKQEFINQVKLPQADASPYGLNLCFKICPEEHDVDVADLTVHFAGRDLNPSNYFLKDADGGVLYMLNGASIKRDTCAGKPHAGEPAYGI</sequence>
<dbReference type="PROSITE" id="PS51767">
    <property type="entry name" value="PEPTIDASE_A1"/>
    <property type="match status" value="1"/>
</dbReference>
<gene>
    <name evidence="7" type="ORF">LUZ62_053474</name>
</gene>
<evidence type="ECO:0000256" key="5">
    <source>
        <dbReference type="ARBA" id="ARBA00023180"/>
    </source>
</evidence>
<keyword evidence="4" id="KW-0378">Hydrolase</keyword>
<dbReference type="Proteomes" id="UP001140206">
    <property type="component" value="Chromosome 3"/>
</dbReference>
<dbReference type="InterPro" id="IPR034161">
    <property type="entry name" value="Pepsin-like_plant"/>
</dbReference>
<dbReference type="CDD" id="cd05476">
    <property type="entry name" value="pepsin_A_like_plant"/>
    <property type="match status" value="1"/>
</dbReference>
<evidence type="ECO:0000259" key="6">
    <source>
        <dbReference type="PROSITE" id="PS51767"/>
    </source>
</evidence>
<dbReference type="SUPFAM" id="SSF50630">
    <property type="entry name" value="Acid proteases"/>
    <property type="match status" value="1"/>
</dbReference>
<keyword evidence="2 7" id="KW-0645">Protease</keyword>
<evidence type="ECO:0000313" key="8">
    <source>
        <dbReference type="Proteomes" id="UP001140206"/>
    </source>
</evidence>
<evidence type="ECO:0000256" key="4">
    <source>
        <dbReference type="ARBA" id="ARBA00022801"/>
    </source>
</evidence>
<dbReference type="GO" id="GO:0004190">
    <property type="term" value="F:aspartic-type endopeptidase activity"/>
    <property type="evidence" value="ECO:0007669"/>
    <property type="project" value="UniProtKB-KW"/>
</dbReference>
<feature type="domain" description="Peptidase A1" evidence="6">
    <location>
        <begin position="68"/>
        <end position="391"/>
    </location>
</feature>
<dbReference type="InterPro" id="IPR033121">
    <property type="entry name" value="PEPTIDASE_A1"/>
</dbReference>
<evidence type="ECO:0000313" key="7">
    <source>
        <dbReference type="EMBL" id="KAJ4769217.1"/>
    </source>
</evidence>
<dbReference type="InterPro" id="IPR032861">
    <property type="entry name" value="TAXi_N"/>
</dbReference>
<accession>A0AAV8DSN0</accession>
<keyword evidence="5" id="KW-0325">Glycoprotein</keyword>
<comment type="caution">
    <text evidence="7">The sequence shown here is derived from an EMBL/GenBank/DDBJ whole genome shotgun (WGS) entry which is preliminary data.</text>
</comment>
<dbReference type="Pfam" id="PF14543">
    <property type="entry name" value="TAXi_N"/>
    <property type="match status" value="1"/>
</dbReference>
<dbReference type="Pfam" id="PF14541">
    <property type="entry name" value="TAXi_C"/>
    <property type="match status" value="1"/>
</dbReference>
<dbReference type="GO" id="GO:0005576">
    <property type="term" value="C:extracellular region"/>
    <property type="evidence" value="ECO:0007669"/>
    <property type="project" value="TreeGrafter"/>
</dbReference>
<dbReference type="InterPro" id="IPR021109">
    <property type="entry name" value="Peptidase_aspartic_dom_sf"/>
</dbReference>
<keyword evidence="3" id="KW-0064">Aspartyl protease</keyword>
<protein>
    <submittedName>
        <fullName evidence="7">Eukaryotic aspartyl protease family protein</fullName>
    </submittedName>
</protein>
<dbReference type="GO" id="GO:0006508">
    <property type="term" value="P:proteolysis"/>
    <property type="evidence" value="ECO:0007669"/>
    <property type="project" value="UniProtKB-KW"/>
</dbReference>
<dbReference type="PANTHER" id="PTHR47967:SF23">
    <property type="entry name" value="OS04G0448300 PROTEIN"/>
    <property type="match status" value="1"/>
</dbReference>
<evidence type="ECO:0000256" key="2">
    <source>
        <dbReference type="ARBA" id="ARBA00022670"/>
    </source>
</evidence>
<name>A0AAV8DSN0_9POAL</name>
<dbReference type="InterPro" id="IPR032799">
    <property type="entry name" value="TAXi_C"/>
</dbReference>
<dbReference type="EMBL" id="JAMFTS010000003">
    <property type="protein sequence ID" value="KAJ4769217.1"/>
    <property type="molecule type" value="Genomic_DNA"/>
</dbReference>
<keyword evidence="8" id="KW-1185">Reference proteome</keyword>
<organism evidence="7 8">
    <name type="scientific">Rhynchospora pubera</name>
    <dbReference type="NCBI Taxonomy" id="906938"/>
    <lineage>
        <taxon>Eukaryota</taxon>
        <taxon>Viridiplantae</taxon>
        <taxon>Streptophyta</taxon>
        <taxon>Embryophyta</taxon>
        <taxon>Tracheophyta</taxon>
        <taxon>Spermatophyta</taxon>
        <taxon>Magnoliopsida</taxon>
        <taxon>Liliopsida</taxon>
        <taxon>Poales</taxon>
        <taxon>Cyperaceae</taxon>
        <taxon>Cyperoideae</taxon>
        <taxon>Rhynchosporeae</taxon>
        <taxon>Rhynchospora</taxon>
    </lineage>
</organism>
<dbReference type="AlphaFoldDB" id="A0AAV8DSN0"/>
<proteinExistence type="inferred from homology"/>